<name>A0A1H2DMS2_9BACT</name>
<proteinExistence type="predicted"/>
<evidence type="ECO:0000313" key="2">
    <source>
        <dbReference type="Proteomes" id="UP000199608"/>
    </source>
</evidence>
<evidence type="ECO:0000313" key="1">
    <source>
        <dbReference type="EMBL" id="SDT84034.1"/>
    </source>
</evidence>
<reference evidence="2" key="1">
    <citation type="submission" date="2016-10" db="EMBL/GenBank/DDBJ databases">
        <authorList>
            <person name="Varghese N."/>
            <person name="Submissions S."/>
        </authorList>
    </citation>
    <scope>NUCLEOTIDE SEQUENCE [LARGE SCALE GENOMIC DNA]</scope>
    <source>
        <strain evidence="2">DSM 3384</strain>
    </source>
</reference>
<protein>
    <recommendedName>
        <fullName evidence="3">DUF1844 domain-containing protein</fullName>
    </recommendedName>
</protein>
<dbReference type="AlphaFoldDB" id="A0A1H2DMS2"/>
<dbReference type="EMBL" id="FNLL01000001">
    <property type="protein sequence ID" value="SDT84034.1"/>
    <property type="molecule type" value="Genomic_DNA"/>
</dbReference>
<dbReference type="Proteomes" id="UP000199608">
    <property type="component" value="Unassembled WGS sequence"/>
</dbReference>
<dbReference type="InterPro" id="IPR014995">
    <property type="entry name" value="DUF1844"/>
</dbReference>
<keyword evidence="2" id="KW-1185">Reference proteome</keyword>
<gene>
    <name evidence="1" type="ORF">SAMN04487931_10199</name>
</gene>
<dbReference type="RefSeq" id="WP_092229410.1">
    <property type="nucleotide sequence ID" value="NZ_FNLL01000001.1"/>
</dbReference>
<accession>A0A1H2DMS2</accession>
<dbReference type="Pfam" id="PF08899">
    <property type="entry name" value="DUF1844"/>
    <property type="match status" value="1"/>
</dbReference>
<sequence length="100" mass="10900">MAKGNGFTMSNASSGTKVPLPKVDFSSFIMSLYSSGLVQLGKVEDPSTGKKSVNFDLARHTIDMIAMLEEKTKGNLTEEENNLLKALLVEIRMAFVEAKT</sequence>
<evidence type="ECO:0008006" key="3">
    <source>
        <dbReference type="Google" id="ProtNLM"/>
    </source>
</evidence>
<organism evidence="1 2">
    <name type="scientific">Desulfobacula phenolica</name>
    <dbReference type="NCBI Taxonomy" id="90732"/>
    <lineage>
        <taxon>Bacteria</taxon>
        <taxon>Pseudomonadati</taxon>
        <taxon>Thermodesulfobacteriota</taxon>
        <taxon>Desulfobacteria</taxon>
        <taxon>Desulfobacterales</taxon>
        <taxon>Desulfobacteraceae</taxon>
        <taxon>Desulfobacula</taxon>
    </lineage>
</organism>